<protein>
    <recommendedName>
        <fullName evidence="2">SMP-30/Gluconolactonase/LRE-like region domain-containing protein</fullName>
    </recommendedName>
</protein>
<dbReference type="AlphaFoldDB" id="X1IV23"/>
<evidence type="ECO:0000313" key="1">
    <source>
        <dbReference type="EMBL" id="GAH73110.1"/>
    </source>
</evidence>
<sequence length="220" mass="24150">DSNGNIYTVANSHQNIIKRDSSGTIIGTKTGLTWAEAIAIGPDGHLYCRDYVGSDQAILKIDLDTLDTISNIILPNKSFNGMALDSDSYIYIINSTDDQIEKWNYSTGARIAYHAIDPYHETYNSMGVAGNLVGSIDIWHSHAWTIPKNLSVAETDWTLDTITDPDGVSSIDGDFLFIGYYGDPLVRIIIGRYTEAKVKVWEVEIATSGNSLGCIAAYPF</sequence>
<feature type="non-terminal residue" evidence="1">
    <location>
        <position position="1"/>
    </location>
</feature>
<organism evidence="1">
    <name type="scientific">marine sediment metagenome</name>
    <dbReference type="NCBI Taxonomy" id="412755"/>
    <lineage>
        <taxon>unclassified sequences</taxon>
        <taxon>metagenomes</taxon>
        <taxon>ecological metagenomes</taxon>
    </lineage>
</organism>
<dbReference type="InterPro" id="IPR011042">
    <property type="entry name" value="6-blade_b-propeller_TolB-like"/>
</dbReference>
<dbReference type="EMBL" id="BARU01032614">
    <property type="protein sequence ID" value="GAH73110.1"/>
    <property type="molecule type" value="Genomic_DNA"/>
</dbReference>
<comment type="caution">
    <text evidence="1">The sequence shown here is derived from an EMBL/GenBank/DDBJ whole genome shotgun (WGS) entry which is preliminary data.</text>
</comment>
<name>X1IV23_9ZZZZ</name>
<evidence type="ECO:0008006" key="2">
    <source>
        <dbReference type="Google" id="ProtNLM"/>
    </source>
</evidence>
<gene>
    <name evidence="1" type="ORF">S03H2_51412</name>
</gene>
<dbReference type="SUPFAM" id="SSF63829">
    <property type="entry name" value="Calcium-dependent phosphotriesterase"/>
    <property type="match status" value="1"/>
</dbReference>
<proteinExistence type="predicted"/>
<accession>X1IV23</accession>
<reference evidence="1" key="1">
    <citation type="journal article" date="2014" name="Front. Microbiol.">
        <title>High frequency of phylogenetically diverse reductive dehalogenase-homologous genes in deep subseafloor sedimentary metagenomes.</title>
        <authorList>
            <person name="Kawai M."/>
            <person name="Futagami T."/>
            <person name="Toyoda A."/>
            <person name="Takaki Y."/>
            <person name="Nishi S."/>
            <person name="Hori S."/>
            <person name="Arai W."/>
            <person name="Tsubouchi T."/>
            <person name="Morono Y."/>
            <person name="Uchiyama I."/>
            <person name="Ito T."/>
            <person name="Fujiyama A."/>
            <person name="Inagaki F."/>
            <person name="Takami H."/>
        </authorList>
    </citation>
    <scope>NUCLEOTIDE SEQUENCE</scope>
    <source>
        <strain evidence="1">Expedition CK06-06</strain>
    </source>
</reference>
<dbReference type="Gene3D" id="2.120.10.30">
    <property type="entry name" value="TolB, C-terminal domain"/>
    <property type="match status" value="1"/>
</dbReference>